<gene>
    <name evidence="1" type="ORF">O0931_04520</name>
</gene>
<reference evidence="1" key="1">
    <citation type="submission" date="2022-12" db="EMBL/GenBank/DDBJ databases">
        <title>Genome sequence of SJ11.</title>
        <authorList>
            <person name="Woo H."/>
        </authorList>
    </citation>
    <scope>NUCLEOTIDE SEQUENCE</scope>
    <source>
        <strain evidence="1">SJ11</strain>
    </source>
</reference>
<comment type="caution">
    <text evidence="1">The sequence shown here is derived from an EMBL/GenBank/DDBJ whole genome shotgun (WGS) entry which is preliminary data.</text>
</comment>
<evidence type="ECO:0000313" key="2">
    <source>
        <dbReference type="Proteomes" id="UP001144341"/>
    </source>
</evidence>
<evidence type="ECO:0000313" key="1">
    <source>
        <dbReference type="EMBL" id="MCZ4222554.1"/>
    </source>
</evidence>
<proteinExistence type="predicted"/>
<evidence type="ECO:0008006" key="3">
    <source>
        <dbReference type="Google" id="ProtNLM"/>
    </source>
</evidence>
<organism evidence="1 2">
    <name type="scientific">Pedobacter rhodius</name>
    <dbReference type="NCBI Taxonomy" id="3004098"/>
    <lineage>
        <taxon>Bacteria</taxon>
        <taxon>Pseudomonadati</taxon>
        <taxon>Bacteroidota</taxon>
        <taxon>Sphingobacteriia</taxon>
        <taxon>Sphingobacteriales</taxon>
        <taxon>Sphingobacteriaceae</taxon>
        <taxon>Pedobacter</taxon>
    </lineage>
</organism>
<name>A0ABT4KUQ0_9SPHI</name>
<dbReference type="Proteomes" id="UP001144341">
    <property type="component" value="Unassembled WGS sequence"/>
</dbReference>
<sequence>MKTIDYVTVGKMMDTITPPYVVDAMHGKKHVILIGCDHNRNPDHLQVKIIESHFEGLKPQIAFNEGGQVADSVHFDSLRESVAKTGETGCLKFLSDKYHIKMMDGDMSDSLEFKLMLRKTAKDKLFLYYVMERVVIPYLSGAYGNVPFDALYQKAIKSWFIKPGFPLKANEQTLGYFKQLYQKHTGHVFVLKFSDDIERFDYINPDCQFCEIGRTSKMTRDSVLLSKISASLKKFDRVIVTFGYGHAIALKPAIHQLVAGE</sequence>
<dbReference type="RefSeq" id="WP_269414354.1">
    <property type="nucleotide sequence ID" value="NZ_JAPWGL010000001.1"/>
</dbReference>
<protein>
    <recommendedName>
        <fullName evidence="3">Haem-binding uptake Tiki superfamily ChaN domain-containing protein</fullName>
    </recommendedName>
</protein>
<dbReference type="EMBL" id="JAPWGL010000001">
    <property type="protein sequence ID" value="MCZ4222554.1"/>
    <property type="molecule type" value="Genomic_DNA"/>
</dbReference>
<keyword evidence="2" id="KW-1185">Reference proteome</keyword>
<accession>A0ABT4KUQ0</accession>